<dbReference type="Gene3D" id="1.25.40.10">
    <property type="entry name" value="Tetratricopeptide repeat domain"/>
    <property type="match status" value="1"/>
</dbReference>
<dbReference type="PROSITE" id="PS50005">
    <property type="entry name" value="TPR"/>
    <property type="match status" value="1"/>
</dbReference>
<dbReference type="Proteomes" id="UP000319771">
    <property type="component" value="Unassembled WGS sequence"/>
</dbReference>
<dbReference type="InterPro" id="IPR030959">
    <property type="entry name" value="GWxTD_dom"/>
</dbReference>
<sequence length="386" mass="42561">MTAVAALALGVGVVSAAPAGVPRARAAPGDTAHLAPLDKARLLHRWAEDAMVEADVESRQRAVRDLEEAIRLDPSNEDHWLTLGKVYLVGEMNTKARGCFDRAVRIDPQNPQSYTERGRAWKRDWVRWLDTLSLARAIADFDTVTRLRPNGSEGWLALVPLLYDHGDLPGAARAAERALAGRPRVIDASLAVAYTSYRLGDVERADSLFNATIPRLTADRRRLFENAAPILGRPGHAGAVKRRPRPAAAQGSISGEPPPEVAPSVSDSEVAPIAQDVWDRLDPDPTTPENETRLEFWSRVAHAYFFFFDPLQPVLDSRADLYIRYGPPRSIDINPDGVATSVKSDVISQGRTASLAEYPMGVVRWNYPELGMRIVLNDRSLHGRFD</sequence>
<keyword evidence="3" id="KW-0732">Signal</keyword>
<evidence type="ECO:0000256" key="1">
    <source>
        <dbReference type="PROSITE-ProRule" id="PRU00339"/>
    </source>
</evidence>
<feature type="repeat" description="TPR" evidence="1">
    <location>
        <begin position="77"/>
        <end position="110"/>
    </location>
</feature>
<protein>
    <submittedName>
        <fullName evidence="4">Tetratricopeptide repeat protein</fullName>
    </submittedName>
</protein>
<dbReference type="EMBL" id="VBPB01000215">
    <property type="protein sequence ID" value="TMQ70602.1"/>
    <property type="molecule type" value="Genomic_DNA"/>
</dbReference>
<evidence type="ECO:0000313" key="4">
    <source>
        <dbReference type="EMBL" id="TMQ70602.1"/>
    </source>
</evidence>
<dbReference type="InterPro" id="IPR011990">
    <property type="entry name" value="TPR-like_helical_dom_sf"/>
</dbReference>
<dbReference type="InterPro" id="IPR019734">
    <property type="entry name" value="TPR_rpt"/>
</dbReference>
<feature type="signal peptide" evidence="3">
    <location>
        <begin position="1"/>
        <end position="16"/>
    </location>
</feature>
<dbReference type="SUPFAM" id="SSF48452">
    <property type="entry name" value="TPR-like"/>
    <property type="match status" value="1"/>
</dbReference>
<reference evidence="4 5" key="1">
    <citation type="journal article" date="2019" name="Nat. Microbiol.">
        <title>Mediterranean grassland soil C-N compound turnover is dependent on rainfall and depth, and is mediated by genomically divergent microorganisms.</title>
        <authorList>
            <person name="Diamond S."/>
            <person name="Andeer P.F."/>
            <person name="Li Z."/>
            <person name="Crits-Christoph A."/>
            <person name="Burstein D."/>
            <person name="Anantharaman K."/>
            <person name="Lane K.R."/>
            <person name="Thomas B.C."/>
            <person name="Pan C."/>
            <person name="Northen T.R."/>
            <person name="Banfield J.F."/>
        </authorList>
    </citation>
    <scope>NUCLEOTIDE SEQUENCE [LARGE SCALE GENOMIC DNA]</scope>
    <source>
        <strain evidence="4">WS_11</strain>
    </source>
</reference>
<dbReference type="AlphaFoldDB" id="A0A538U3X9"/>
<organism evidence="4 5">
    <name type="scientific">Eiseniibacteriota bacterium</name>
    <dbReference type="NCBI Taxonomy" id="2212470"/>
    <lineage>
        <taxon>Bacteria</taxon>
        <taxon>Candidatus Eiseniibacteriota</taxon>
    </lineage>
</organism>
<feature type="region of interest" description="Disordered" evidence="2">
    <location>
        <begin position="235"/>
        <end position="268"/>
    </location>
</feature>
<evidence type="ECO:0000256" key="3">
    <source>
        <dbReference type="SAM" id="SignalP"/>
    </source>
</evidence>
<comment type="caution">
    <text evidence="4">The sequence shown here is derived from an EMBL/GenBank/DDBJ whole genome shotgun (WGS) entry which is preliminary data.</text>
</comment>
<feature type="chain" id="PRO_5021876848" evidence="3">
    <location>
        <begin position="17"/>
        <end position="386"/>
    </location>
</feature>
<accession>A0A538U3X9</accession>
<proteinExistence type="predicted"/>
<gene>
    <name evidence="4" type="ORF">E6K81_12235</name>
</gene>
<name>A0A538U3X9_UNCEI</name>
<keyword evidence="1" id="KW-0802">TPR repeat</keyword>
<dbReference type="Pfam" id="PF13432">
    <property type="entry name" value="TPR_16"/>
    <property type="match status" value="2"/>
</dbReference>
<feature type="non-terminal residue" evidence="4">
    <location>
        <position position="386"/>
    </location>
</feature>
<dbReference type="NCBIfam" id="TIGR04514">
    <property type="entry name" value="GWxTD_dom"/>
    <property type="match status" value="1"/>
</dbReference>
<evidence type="ECO:0000256" key="2">
    <source>
        <dbReference type="SAM" id="MobiDB-lite"/>
    </source>
</evidence>
<evidence type="ECO:0000313" key="5">
    <source>
        <dbReference type="Proteomes" id="UP000319771"/>
    </source>
</evidence>